<proteinExistence type="predicted"/>
<evidence type="ECO:0000313" key="2">
    <source>
        <dbReference type="Proteomes" id="UP000248597"/>
    </source>
</evidence>
<evidence type="ECO:0000313" key="1">
    <source>
        <dbReference type="EMBL" id="PZQ23078.1"/>
    </source>
</evidence>
<dbReference type="Proteomes" id="UP000248597">
    <property type="component" value="Unassembled WGS sequence"/>
</dbReference>
<sequence length="75" mass="8563">MTPDDTIDIRARVRAHGIRQRTIARLSAPDDWQAELRGALVQARGRKPLFARDGDIRLFAESFAIFFTATMMFLI</sequence>
<name>A0A2W5L6J6_SPHMC</name>
<comment type="caution">
    <text evidence="1">The sequence shown here is derived from an EMBL/GenBank/DDBJ whole genome shotgun (WGS) entry which is preliminary data.</text>
</comment>
<reference evidence="1 2" key="1">
    <citation type="submission" date="2017-08" db="EMBL/GenBank/DDBJ databases">
        <title>Infants hospitalized years apart are colonized by the same room-sourced microbial strains.</title>
        <authorList>
            <person name="Brooks B."/>
            <person name="Olm M.R."/>
            <person name="Firek B.A."/>
            <person name="Baker R."/>
            <person name="Thomas B.C."/>
            <person name="Morowitz M.J."/>
            <person name="Banfield J.F."/>
        </authorList>
    </citation>
    <scope>NUCLEOTIDE SEQUENCE [LARGE SCALE GENOMIC DNA]</scope>
    <source>
        <strain evidence="1">S2_005_003_R2_47</strain>
    </source>
</reference>
<gene>
    <name evidence="1" type="ORF">DI569_05470</name>
</gene>
<accession>A0A2W5L6J6</accession>
<dbReference type="EMBL" id="QFPJ01000009">
    <property type="protein sequence ID" value="PZQ23078.1"/>
    <property type="molecule type" value="Genomic_DNA"/>
</dbReference>
<organism evidence="1 2">
    <name type="scientific">Sphingopyxis macrogoltabida</name>
    <name type="common">Sphingomonas macrogoltabidus</name>
    <dbReference type="NCBI Taxonomy" id="33050"/>
    <lineage>
        <taxon>Bacteria</taxon>
        <taxon>Pseudomonadati</taxon>
        <taxon>Pseudomonadota</taxon>
        <taxon>Alphaproteobacteria</taxon>
        <taxon>Sphingomonadales</taxon>
        <taxon>Sphingomonadaceae</taxon>
        <taxon>Sphingopyxis</taxon>
    </lineage>
</organism>
<protein>
    <submittedName>
        <fullName evidence="1">Uncharacterized protein</fullName>
    </submittedName>
</protein>
<dbReference type="AlphaFoldDB" id="A0A2W5L6J6"/>